<gene>
    <name evidence="1" type="ORF">ACFQE6_03910</name>
</gene>
<dbReference type="Proteomes" id="UP001596383">
    <property type="component" value="Unassembled WGS sequence"/>
</dbReference>
<dbReference type="AlphaFoldDB" id="A0ABD5SG39"/>
<evidence type="ECO:0000313" key="1">
    <source>
        <dbReference type="EMBL" id="MFC6764220.1"/>
    </source>
</evidence>
<accession>A0ABD5SG39</accession>
<dbReference type="EMBL" id="JBHSWV010000059">
    <property type="protein sequence ID" value="MFC6764220.1"/>
    <property type="molecule type" value="Genomic_DNA"/>
</dbReference>
<evidence type="ECO:0000313" key="2">
    <source>
        <dbReference type="Proteomes" id="UP001596383"/>
    </source>
</evidence>
<reference evidence="1 2" key="1">
    <citation type="journal article" date="2019" name="Int. J. Syst. Evol. Microbiol.">
        <title>The Global Catalogue of Microorganisms (GCM) 10K type strain sequencing project: providing services to taxonomists for standard genome sequencing and annotation.</title>
        <authorList>
            <consortium name="The Broad Institute Genomics Platform"/>
            <consortium name="The Broad Institute Genome Sequencing Center for Infectious Disease"/>
            <person name="Wu L."/>
            <person name="Ma J."/>
        </authorList>
    </citation>
    <scope>NUCLEOTIDE SEQUENCE [LARGE SCALE GENOMIC DNA]</scope>
    <source>
        <strain evidence="1 2">LMG 29247</strain>
    </source>
</reference>
<sequence>MKPAERTVLAEHRHYLVDDISGTVLDLGAGTGAMFPYFRGSSC</sequence>
<protein>
    <submittedName>
        <fullName evidence="1">Uncharacterized protein</fullName>
    </submittedName>
</protein>
<organism evidence="1 2">
    <name type="scientific">Natrinema soli</name>
    <dbReference type="NCBI Taxonomy" id="1930624"/>
    <lineage>
        <taxon>Archaea</taxon>
        <taxon>Methanobacteriati</taxon>
        <taxon>Methanobacteriota</taxon>
        <taxon>Stenosarchaea group</taxon>
        <taxon>Halobacteria</taxon>
        <taxon>Halobacteriales</taxon>
        <taxon>Natrialbaceae</taxon>
        <taxon>Natrinema</taxon>
    </lineage>
</organism>
<keyword evidence="2" id="KW-1185">Reference proteome</keyword>
<comment type="caution">
    <text evidence="1">The sequence shown here is derived from an EMBL/GenBank/DDBJ whole genome shotgun (WGS) entry which is preliminary data.</text>
</comment>
<name>A0ABD5SG39_9EURY</name>
<proteinExistence type="predicted"/>